<keyword evidence="1" id="KW-0238">DNA-binding</keyword>
<dbReference type="GO" id="GO:0003700">
    <property type="term" value="F:DNA-binding transcription factor activity"/>
    <property type="evidence" value="ECO:0007669"/>
    <property type="project" value="InterPro"/>
</dbReference>
<evidence type="ECO:0000313" key="5">
    <source>
        <dbReference type="Proteomes" id="UP000757461"/>
    </source>
</evidence>
<feature type="transmembrane region" description="Helical" evidence="2">
    <location>
        <begin position="194"/>
        <end position="211"/>
    </location>
</feature>
<gene>
    <name evidence="4" type="ORF">HXN33_00160</name>
</gene>
<dbReference type="EMBL" id="JABZSQ010000001">
    <property type="protein sequence ID" value="MBF1413965.1"/>
    <property type="molecule type" value="Genomic_DNA"/>
</dbReference>
<reference evidence="4" key="1">
    <citation type="submission" date="2020-04" db="EMBL/GenBank/DDBJ databases">
        <title>Deep metagenomics examines the oral microbiome during advanced dental caries in children, revealing novel taxa and co-occurrences with host molecules.</title>
        <authorList>
            <person name="Baker J.L."/>
            <person name="Morton J.T."/>
            <person name="Dinis M."/>
            <person name="Alvarez R."/>
            <person name="Tran N.C."/>
            <person name="Knight R."/>
            <person name="Edlund A."/>
        </authorList>
    </citation>
    <scope>NUCLEOTIDE SEQUENCE</scope>
    <source>
        <strain evidence="4">JCVI_25_bin.9</strain>
    </source>
</reference>
<feature type="transmembrane region" description="Helical" evidence="2">
    <location>
        <begin position="39"/>
        <end position="57"/>
    </location>
</feature>
<feature type="transmembrane region" description="Helical" evidence="2">
    <location>
        <begin position="6"/>
        <end position="27"/>
    </location>
</feature>
<feature type="transmembrane region" description="Helical" evidence="2">
    <location>
        <begin position="217"/>
        <end position="235"/>
    </location>
</feature>
<dbReference type="InterPro" id="IPR018060">
    <property type="entry name" value="HTH_AraC"/>
</dbReference>
<proteinExistence type="predicted"/>
<dbReference type="Proteomes" id="UP000757461">
    <property type="component" value="Unassembled WGS sequence"/>
</dbReference>
<feature type="domain" description="HTH araC/xylS-type" evidence="3">
    <location>
        <begin position="257"/>
        <end position="359"/>
    </location>
</feature>
<accession>A0A930HXB9</accession>
<feature type="transmembrane region" description="Helical" evidence="2">
    <location>
        <begin position="101"/>
        <end position="120"/>
    </location>
</feature>
<comment type="caution">
    <text evidence="4">The sequence shown here is derived from an EMBL/GenBank/DDBJ whole genome shotgun (WGS) entry which is preliminary data.</text>
</comment>
<sequence length="366" mass="42420">MNITLISTSVTLTVTLICFAIIIKTYWNASVGPLTIKRRAIIAAYSALSIYLCSYFVRDCNDETEIFCVTSMLMLYILWESYLFACNIFSNGSLYRNRYVWLFYNLFPLALAIPHLLFVFTGEDYHFRNYTELIDAFLHPAPIQAYTRILFVAGLLVCKVFILIEVTNQQLKYRQQIIEEDGDLRGCRNRSRSYLAWAIILLLASFGQIIPSLSYHIGLKLGIIFAVIYTTRFYLQFHKRLMILEEQENHKGESIKEKVSTWLKQDPFPLSETDLTMEKIAESIGVDASSLSYYIYEFEGSTFLSWQSECRMNRCKELLEDKDMNISEIAYECGYSDLAAMSKAFKKKFGLPPTLYRRRKLAIPDA</sequence>
<keyword evidence="2" id="KW-1133">Transmembrane helix</keyword>
<feature type="transmembrane region" description="Helical" evidence="2">
    <location>
        <begin position="69"/>
        <end position="89"/>
    </location>
</feature>
<evidence type="ECO:0000256" key="1">
    <source>
        <dbReference type="ARBA" id="ARBA00023125"/>
    </source>
</evidence>
<evidence type="ECO:0000259" key="3">
    <source>
        <dbReference type="PROSITE" id="PS01124"/>
    </source>
</evidence>
<dbReference type="PANTHER" id="PTHR43280">
    <property type="entry name" value="ARAC-FAMILY TRANSCRIPTIONAL REGULATOR"/>
    <property type="match status" value="1"/>
</dbReference>
<name>A0A930HXB9_9BACT</name>
<keyword evidence="2" id="KW-0472">Membrane</keyword>
<dbReference type="AlphaFoldDB" id="A0A930HXB9"/>
<feature type="transmembrane region" description="Helical" evidence="2">
    <location>
        <begin position="145"/>
        <end position="164"/>
    </location>
</feature>
<evidence type="ECO:0000313" key="4">
    <source>
        <dbReference type="EMBL" id="MBF1413965.1"/>
    </source>
</evidence>
<evidence type="ECO:0000256" key="2">
    <source>
        <dbReference type="SAM" id="Phobius"/>
    </source>
</evidence>
<dbReference type="SMART" id="SM00342">
    <property type="entry name" value="HTH_ARAC"/>
    <property type="match status" value="1"/>
</dbReference>
<protein>
    <submittedName>
        <fullName evidence="4">Helix-turn-helix transcriptional regulator</fullName>
    </submittedName>
</protein>
<keyword evidence="2" id="KW-0812">Transmembrane</keyword>
<dbReference type="GO" id="GO:0043565">
    <property type="term" value="F:sequence-specific DNA binding"/>
    <property type="evidence" value="ECO:0007669"/>
    <property type="project" value="InterPro"/>
</dbReference>
<dbReference type="PROSITE" id="PS01124">
    <property type="entry name" value="HTH_ARAC_FAMILY_2"/>
    <property type="match status" value="1"/>
</dbReference>
<organism evidence="4 5">
    <name type="scientific">Prevotella histicola</name>
    <dbReference type="NCBI Taxonomy" id="470565"/>
    <lineage>
        <taxon>Bacteria</taxon>
        <taxon>Pseudomonadati</taxon>
        <taxon>Bacteroidota</taxon>
        <taxon>Bacteroidia</taxon>
        <taxon>Bacteroidales</taxon>
        <taxon>Prevotellaceae</taxon>
        <taxon>Prevotella</taxon>
    </lineage>
</organism>
<dbReference type="Pfam" id="PF12833">
    <property type="entry name" value="HTH_18"/>
    <property type="match status" value="1"/>
</dbReference>
<dbReference type="PANTHER" id="PTHR43280:SF2">
    <property type="entry name" value="HTH-TYPE TRANSCRIPTIONAL REGULATOR EXSA"/>
    <property type="match status" value="1"/>
</dbReference>
<dbReference type="RefSeq" id="WP_219493978.1">
    <property type="nucleotide sequence ID" value="NZ_CAUOMI010000003.1"/>
</dbReference>